<accession>A0A091BSR3</accession>
<protein>
    <submittedName>
        <fullName evidence="1">Uncharacterized protein</fullName>
    </submittedName>
</protein>
<name>A0A091BSR3_9GAMM</name>
<comment type="caution">
    <text evidence="1">The sequence shown here is derived from an EMBL/GenBank/DDBJ whole genome shotgun (WGS) entry which is preliminary data.</text>
</comment>
<dbReference type="EMBL" id="AWXU01000066">
    <property type="protein sequence ID" value="KFN47360.1"/>
    <property type="molecule type" value="Genomic_DNA"/>
</dbReference>
<dbReference type="Proteomes" id="UP000029391">
    <property type="component" value="Unassembled WGS sequence"/>
</dbReference>
<organism evidence="1 2">
    <name type="scientific">Arenimonas composti TR7-09 = DSM 18010</name>
    <dbReference type="NCBI Taxonomy" id="1121013"/>
    <lineage>
        <taxon>Bacteria</taxon>
        <taxon>Pseudomonadati</taxon>
        <taxon>Pseudomonadota</taxon>
        <taxon>Gammaproteobacteria</taxon>
        <taxon>Lysobacterales</taxon>
        <taxon>Lysobacteraceae</taxon>
        <taxon>Arenimonas</taxon>
    </lineage>
</organism>
<gene>
    <name evidence="1" type="ORF">P873_01580</name>
</gene>
<evidence type="ECO:0000313" key="2">
    <source>
        <dbReference type="Proteomes" id="UP000029391"/>
    </source>
</evidence>
<reference evidence="1 2" key="1">
    <citation type="submission" date="2013-09" db="EMBL/GenBank/DDBJ databases">
        <title>Genome sequencing of Arenimonas composti.</title>
        <authorList>
            <person name="Chen F."/>
            <person name="Wang G."/>
        </authorList>
    </citation>
    <scope>NUCLEOTIDE SEQUENCE [LARGE SCALE GENOMIC DNA]</scope>
    <source>
        <strain evidence="1 2">TR7-09</strain>
    </source>
</reference>
<evidence type="ECO:0000313" key="1">
    <source>
        <dbReference type="EMBL" id="KFN47360.1"/>
    </source>
</evidence>
<sequence>MAQSLAEVALRVREYDELYGNRWDLLQAAAA</sequence>
<proteinExistence type="predicted"/>
<keyword evidence="2" id="KW-1185">Reference proteome</keyword>
<dbReference type="AlphaFoldDB" id="A0A091BSR3"/>